<evidence type="ECO:0000259" key="1">
    <source>
        <dbReference type="Pfam" id="PF12106"/>
    </source>
</evidence>
<evidence type="ECO:0000313" key="2">
    <source>
        <dbReference type="EMBL" id="QYX30824.1"/>
    </source>
</evidence>
<dbReference type="EMBL" id="CP080598">
    <property type="protein sequence ID" value="QYX30824.1"/>
    <property type="molecule type" value="Genomic_DNA"/>
</dbReference>
<protein>
    <recommendedName>
        <fullName evidence="1">Colicin E5 ribonuclease domain-containing protein</fullName>
    </recommendedName>
</protein>
<dbReference type="Pfam" id="PF12106">
    <property type="entry name" value="Colicin_E5"/>
    <property type="match status" value="1"/>
</dbReference>
<feature type="domain" description="Colicin E5 ribonuclease" evidence="1">
    <location>
        <begin position="3"/>
        <end position="88"/>
    </location>
</feature>
<dbReference type="Proteomes" id="UP000826540">
    <property type="component" value="Chromosome"/>
</dbReference>
<organism evidence="2 3">
    <name type="scientific">Sphaerospermopsis torques-reginae ITEP-024</name>
    <dbReference type="NCBI Taxonomy" id="984208"/>
    <lineage>
        <taxon>Bacteria</taxon>
        <taxon>Bacillati</taxon>
        <taxon>Cyanobacteriota</taxon>
        <taxon>Cyanophyceae</taxon>
        <taxon>Nostocales</taxon>
        <taxon>Aphanizomenonaceae</taxon>
        <taxon>Sphaerospermopsis</taxon>
        <taxon>Sphaerospermopsis torques-reginae</taxon>
    </lineage>
</organism>
<reference evidence="2 3" key="1">
    <citation type="journal article" date="2022" name="J. Am. Chem. Soc.">
        <title>Biosynthesis of Guanitoxin Enables Global Environmental Detection in Freshwater Cyanobacteria.</title>
        <authorList>
            <person name="Lima S.T."/>
            <person name="Fallon T.R."/>
            <person name="Cordoza J.L."/>
            <person name="Chekan J.R."/>
            <person name="Delbaje E."/>
            <person name="Hopiavuori A.R."/>
            <person name="Alvarenga D.O."/>
            <person name="Wood S.M."/>
            <person name="Luhavaya H."/>
            <person name="Baumgartner J.T."/>
            <person name="Dorr F.A."/>
            <person name="Etchegaray A."/>
            <person name="Pinto E."/>
            <person name="McKinnie S.M.K."/>
            <person name="Fiore M.F."/>
            <person name="Moore B.S."/>
        </authorList>
    </citation>
    <scope>NUCLEOTIDE SEQUENCE [LARGE SCALE GENOMIC DNA]</scope>
    <source>
        <strain evidence="2 3">ITEP-024</strain>
    </source>
</reference>
<dbReference type="SUPFAM" id="SSF102824">
    <property type="entry name" value="Colicin D/E5 nuclease domain"/>
    <property type="match status" value="1"/>
</dbReference>
<dbReference type="InterPro" id="IPR038233">
    <property type="entry name" value="Colicin_D/E5_nuclease"/>
</dbReference>
<accession>A0ABX8WWS7</accession>
<dbReference type="Gene3D" id="3.30.2310.30">
    <property type="match status" value="1"/>
</dbReference>
<name>A0ABX8WWS7_9CYAN</name>
<sequence length="89" mass="10427">MQKLNIGAKIKKQMSKRGWTEEMLELVYLNPAKTEHTRDRRYNIDGTRKDDPATVYYRSDGAYIVCNDITGDVVQVSDINDPKWIEKQY</sequence>
<keyword evidence="3" id="KW-1185">Reference proteome</keyword>
<evidence type="ECO:0000313" key="3">
    <source>
        <dbReference type="Proteomes" id="UP000826540"/>
    </source>
</evidence>
<gene>
    <name evidence="2" type="ORF">K2F26_18430</name>
</gene>
<dbReference type="RefSeq" id="WP_194055415.1">
    <property type="nucleotide sequence ID" value="NZ_CP080598.1"/>
</dbReference>
<proteinExistence type="predicted"/>
<dbReference type="InterPro" id="IPR038234">
    <property type="entry name" value="Colicin_E5_C_sf"/>
</dbReference>
<dbReference type="InterPro" id="IPR021964">
    <property type="entry name" value="Colicin_E5_C"/>
</dbReference>